<dbReference type="InterPro" id="IPR043917">
    <property type="entry name" value="DUF5753"/>
</dbReference>
<dbReference type="OrthoDB" id="4285266at2"/>
<dbReference type="EMBL" id="VWPH01000003">
    <property type="protein sequence ID" value="KAA5836052.1"/>
    <property type="molecule type" value="Genomic_DNA"/>
</dbReference>
<dbReference type="Gene3D" id="1.10.260.40">
    <property type="entry name" value="lambda repressor-like DNA-binding domains"/>
    <property type="match status" value="1"/>
</dbReference>
<dbReference type="CDD" id="cd00093">
    <property type="entry name" value="HTH_XRE"/>
    <property type="match status" value="1"/>
</dbReference>
<comment type="caution">
    <text evidence="2">The sequence shown here is derived from an EMBL/GenBank/DDBJ whole genome shotgun (WGS) entry which is preliminary data.</text>
</comment>
<evidence type="ECO:0000313" key="3">
    <source>
        <dbReference type="Proteomes" id="UP000323946"/>
    </source>
</evidence>
<dbReference type="Pfam" id="PF19054">
    <property type="entry name" value="DUF5753"/>
    <property type="match status" value="1"/>
</dbReference>
<dbReference type="AlphaFoldDB" id="A0A5M7C276"/>
<accession>A0A5M7C276</accession>
<evidence type="ECO:0000313" key="2">
    <source>
        <dbReference type="EMBL" id="KAA5836052.1"/>
    </source>
</evidence>
<sequence length="311" mass="33795">MGNIGSNPSLLNPSIRCRSATIGSRYAPAMPTIPTRRKKRLGQHLARLRVEADKTLAEASALLRVGDSTVSRYETGHNRPGWATLQALLALYSASEDERAEAAALWEDAGERAARIVTPNGSPKAFRAFLRAEAEADSVRILGPLVIPGLLQTQGYARALNSSGRQFHAASPERYVNARINRQARLTGPAPLQLHALIDESVMHRLVGGPEVMAEQLTHLLASSERDNVTIQIVPFSLGSYGTMTGGFTVVDYSTPEDPPAVYLEYIAGGSWVENADDVQQFLDMFDEISSSALSPAESSELIRLRSKELE</sequence>
<dbReference type="Pfam" id="PF13560">
    <property type="entry name" value="HTH_31"/>
    <property type="match status" value="1"/>
</dbReference>
<name>A0A5M7C276_SACHI</name>
<proteinExistence type="predicted"/>
<gene>
    <name evidence="2" type="ORF">F1721_06830</name>
</gene>
<dbReference type="PROSITE" id="PS50943">
    <property type="entry name" value="HTH_CROC1"/>
    <property type="match status" value="1"/>
</dbReference>
<dbReference type="InterPro" id="IPR010982">
    <property type="entry name" value="Lambda_DNA-bd_dom_sf"/>
</dbReference>
<keyword evidence="3" id="KW-1185">Reference proteome</keyword>
<dbReference type="SUPFAM" id="SSF47413">
    <property type="entry name" value="lambda repressor-like DNA-binding domains"/>
    <property type="match status" value="1"/>
</dbReference>
<dbReference type="Proteomes" id="UP000323946">
    <property type="component" value="Unassembled WGS sequence"/>
</dbReference>
<feature type="domain" description="HTH cro/C1-type" evidence="1">
    <location>
        <begin position="45"/>
        <end position="99"/>
    </location>
</feature>
<reference evidence="2 3" key="1">
    <citation type="submission" date="2019-09" db="EMBL/GenBank/DDBJ databases">
        <title>Draft genome sequence of the thermophilic Saccharopolyspora hirsuta VKM Ac-666T.</title>
        <authorList>
            <person name="Lobastova T.G."/>
            <person name="Fokina V."/>
            <person name="Bragin E.Y."/>
            <person name="Shtratnikova V.Y."/>
            <person name="Starodumova I.P."/>
            <person name="Tarlachkov S.V."/>
            <person name="Donova M.V."/>
        </authorList>
    </citation>
    <scope>NUCLEOTIDE SEQUENCE [LARGE SCALE GENOMIC DNA]</scope>
    <source>
        <strain evidence="2 3">VKM Ac-666</strain>
    </source>
</reference>
<protein>
    <submittedName>
        <fullName evidence="2">Helix-turn-helix domain-containing protein</fullName>
    </submittedName>
</protein>
<dbReference type="SMART" id="SM00530">
    <property type="entry name" value="HTH_XRE"/>
    <property type="match status" value="1"/>
</dbReference>
<dbReference type="GO" id="GO:0003677">
    <property type="term" value="F:DNA binding"/>
    <property type="evidence" value="ECO:0007669"/>
    <property type="project" value="InterPro"/>
</dbReference>
<organism evidence="2 3">
    <name type="scientific">Saccharopolyspora hirsuta</name>
    <dbReference type="NCBI Taxonomy" id="1837"/>
    <lineage>
        <taxon>Bacteria</taxon>
        <taxon>Bacillati</taxon>
        <taxon>Actinomycetota</taxon>
        <taxon>Actinomycetes</taxon>
        <taxon>Pseudonocardiales</taxon>
        <taxon>Pseudonocardiaceae</taxon>
        <taxon>Saccharopolyspora</taxon>
    </lineage>
</organism>
<dbReference type="InterPro" id="IPR001387">
    <property type="entry name" value="Cro/C1-type_HTH"/>
</dbReference>
<evidence type="ECO:0000259" key="1">
    <source>
        <dbReference type="PROSITE" id="PS50943"/>
    </source>
</evidence>